<keyword evidence="3" id="KW-1185">Reference proteome</keyword>
<protein>
    <submittedName>
        <fullName evidence="2">Uncharacterized protein</fullName>
    </submittedName>
</protein>
<proteinExistence type="predicted"/>
<evidence type="ECO:0000313" key="2">
    <source>
        <dbReference type="EMBL" id="PKI71444.1"/>
    </source>
</evidence>
<evidence type="ECO:0000313" key="3">
    <source>
        <dbReference type="Proteomes" id="UP000233551"/>
    </source>
</evidence>
<gene>
    <name evidence="2" type="ORF">CRG98_008117</name>
</gene>
<feature type="region of interest" description="Disordered" evidence="1">
    <location>
        <begin position="1"/>
        <end position="25"/>
    </location>
</feature>
<comment type="caution">
    <text evidence="2">The sequence shown here is derived from an EMBL/GenBank/DDBJ whole genome shotgun (WGS) entry which is preliminary data.</text>
</comment>
<sequence length="81" mass="8436">MGGGKGLGPTVGDPDSITEVAAPTEGMPETFRVRLESSIGGLSLRINRDLEFEISIDSGQLSPIYGLDSTFMVAGILCGCM</sequence>
<dbReference type="AlphaFoldDB" id="A0A2I0KSG6"/>
<dbReference type="EMBL" id="PGOL01000373">
    <property type="protein sequence ID" value="PKI71444.1"/>
    <property type="molecule type" value="Genomic_DNA"/>
</dbReference>
<name>A0A2I0KSG6_PUNGR</name>
<evidence type="ECO:0000256" key="1">
    <source>
        <dbReference type="SAM" id="MobiDB-lite"/>
    </source>
</evidence>
<accession>A0A2I0KSG6</accession>
<organism evidence="2 3">
    <name type="scientific">Punica granatum</name>
    <name type="common">Pomegranate</name>
    <dbReference type="NCBI Taxonomy" id="22663"/>
    <lineage>
        <taxon>Eukaryota</taxon>
        <taxon>Viridiplantae</taxon>
        <taxon>Streptophyta</taxon>
        <taxon>Embryophyta</taxon>
        <taxon>Tracheophyta</taxon>
        <taxon>Spermatophyta</taxon>
        <taxon>Magnoliopsida</taxon>
        <taxon>eudicotyledons</taxon>
        <taxon>Gunneridae</taxon>
        <taxon>Pentapetalae</taxon>
        <taxon>rosids</taxon>
        <taxon>malvids</taxon>
        <taxon>Myrtales</taxon>
        <taxon>Lythraceae</taxon>
        <taxon>Punica</taxon>
    </lineage>
</organism>
<reference evidence="2 3" key="1">
    <citation type="submission" date="2017-11" db="EMBL/GenBank/DDBJ databases">
        <title>De-novo sequencing of pomegranate (Punica granatum L.) genome.</title>
        <authorList>
            <person name="Akparov Z."/>
            <person name="Amiraslanov A."/>
            <person name="Hajiyeva S."/>
            <person name="Abbasov M."/>
            <person name="Kaur K."/>
            <person name="Hamwieh A."/>
            <person name="Solovyev V."/>
            <person name="Salamov A."/>
            <person name="Braich B."/>
            <person name="Kosarev P."/>
            <person name="Mahmoud A."/>
            <person name="Hajiyev E."/>
            <person name="Babayeva S."/>
            <person name="Izzatullayeva V."/>
            <person name="Mammadov A."/>
            <person name="Mammadov A."/>
            <person name="Sharifova S."/>
            <person name="Ojaghi J."/>
            <person name="Eynullazada K."/>
            <person name="Bayramov B."/>
            <person name="Abdulazimova A."/>
            <person name="Shahmuradov I."/>
        </authorList>
    </citation>
    <scope>NUCLEOTIDE SEQUENCE [LARGE SCALE GENOMIC DNA]</scope>
    <source>
        <strain evidence="3">cv. AG2017</strain>
        <tissue evidence="2">Leaf</tissue>
    </source>
</reference>
<dbReference type="Proteomes" id="UP000233551">
    <property type="component" value="Unassembled WGS sequence"/>
</dbReference>